<evidence type="ECO:0000256" key="1">
    <source>
        <dbReference type="ARBA" id="ARBA00004123"/>
    </source>
</evidence>
<dbReference type="Pfam" id="PF11931">
    <property type="entry name" value="SF3a60_Prp9_C"/>
    <property type="match status" value="1"/>
</dbReference>
<accession>A0A7S2W3N3</accession>
<evidence type="ECO:0008006" key="10">
    <source>
        <dbReference type="Google" id="ProtNLM"/>
    </source>
</evidence>
<dbReference type="PANTHER" id="PTHR12786:SF2">
    <property type="entry name" value="SPLICING FACTOR 3A SUBUNIT 3"/>
    <property type="match status" value="1"/>
</dbReference>
<organism evidence="9">
    <name type="scientific">Rhizochromulina marina</name>
    <dbReference type="NCBI Taxonomy" id="1034831"/>
    <lineage>
        <taxon>Eukaryota</taxon>
        <taxon>Sar</taxon>
        <taxon>Stramenopiles</taxon>
        <taxon>Ochrophyta</taxon>
        <taxon>Dictyochophyceae</taxon>
        <taxon>Rhizochromulinales</taxon>
        <taxon>Rhizochromulina</taxon>
    </lineage>
</organism>
<reference evidence="9" key="1">
    <citation type="submission" date="2021-01" db="EMBL/GenBank/DDBJ databases">
        <authorList>
            <person name="Corre E."/>
            <person name="Pelletier E."/>
            <person name="Niang G."/>
            <person name="Scheremetjew M."/>
            <person name="Finn R."/>
            <person name="Kale V."/>
            <person name="Holt S."/>
            <person name="Cochrane G."/>
            <person name="Meng A."/>
            <person name="Brown T."/>
            <person name="Cohen L."/>
        </authorList>
    </citation>
    <scope>NUCLEOTIDE SEQUENCE</scope>
    <source>
        <strain evidence="9">CCMP1243</strain>
    </source>
</reference>
<dbReference type="GO" id="GO:0000398">
    <property type="term" value="P:mRNA splicing, via spliceosome"/>
    <property type="evidence" value="ECO:0007669"/>
    <property type="project" value="InterPro"/>
</dbReference>
<evidence type="ECO:0000259" key="7">
    <source>
        <dbReference type="Pfam" id="PF13297"/>
    </source>
</evidence>
<evidence type="ECO:0000256" key="4">
    <source>
        <dbReference type="ARBA" id="ARBA00023242"/>
    </source>
</evidence>
<dbReference type="GO" id="GO:0003723">
    <property type="term" value="F:RNA binding"/>
    <property type="evidence" value="ECO:0007669"/>
    <property type="project" value="InterPro"/>
</dbReference>
<dbReference type="AlphaFoldDB" id="A0A7S2W3N3"/>
<evidence type="ECO:0000259" key="8">
    <source>
        <dbReference type="Pfam" id="PF16837"/>
    </source>
</evidence>
<dbReference type="InterPro" id="IPR051421">
    <property type="entry name" value="RNA_Proc_DNA_Dmg_Regulator"/>
</dbReference>
<comment type="subcellular location">
    <subcellularLocation>
        <location evidence="1">Nucleus</location>
    </subcellularLocation>
</comment>
<protein>
    <recommendedName>
        <fullName evidence="10">Matrin-type domain-containing protein</fullName>
    </recommendedName>
</protein>
<keyword evidence="3" id="KW-0508">mRNA splicing</keyword>
<feature type="region of interest" description="Disordered" evidence="5">
    <location>
        <begin position="220"/>
        <end position="239"/>
    </location>
</feature>
<dbReference type="InterPro" id="IPR024598">
    <property type="entry name" value="SF3a60/Prp9_C"/>
</dbReference>
<name>A0A7S2W3N3_9STRA</name>
<feature type="region of interest" description="Disordered" evidence="5">
    <location>
        <begin position="371"/>
        <end position="394"/>
    </location>
</feature>
<feature type="domain" description="SF3A3" evidence="8">
    <location>
        <begin position="120"/>
        <end position="165"/>
    </location>
</feature>
<evidence type="ECO:0000256" key="5">
    <source>
        <dbReference type="SAM" id="MobiDB-lite"/>
    </source>
</evidence>
<dbReference type="Pfam" id="PF16837">
    <property type="entry name" value="SF3A3"/>
    <property type="match status" value="1"/>
</dbReference>
<gene>
    <name evidence="9" type="ORF">RMAR1173_LOCUS2359</name>
</gene>
<feature type="compositionally biased region" description="Acidic residues" evidence="5">
    <location>
        <begin position="381"/>
        <end position="393"/>
    </location>
</feature>
<feature type="compositionally biased region" description="Low complexity" evidence="5">
    <location>
        <begin position="220"/>
        <end position="237"/>
    </location>
</feature>
<feature type="domain" description="Splicing factor SF3a60 /Prp9 subunit C-terminal" evidence="6">
    <location>
        <begin position="400"/>
        <end position="519"/>
    </location>
</feature>
<evidence type="ECO:0000313" key="9">
    <source>
        <dbReference type="EMBL" id="CAD9665130.1"/>
    </source>
</evidence>
<dbReference type="EMBL" id="HBHJ01003683">
    <property type="protein sequence ID" value="CAD9665130.1"/>
    <property type="molecule type" value="Transcribed_RNA"/>
</dbReference>
<dbReference type="Pfam" id="PF13297">
    <property type="entry name" value="SDE2_2C"/>
    <property type="match status" value="1"/>
</dbReference>
<proteinExistence type="predicted"/>
<feature type="domain" description="SDE2/SF3A3 SAP" evidence="7">
    <location>
        <begin position="217"/>
        <end position="300"/>
    </location>
</feature>
<keyword evidence="4" id="KW-0539">Nucleus</keyword>
<evidence type="ECO:0000256" key="3">
    <source>
        <dbReference type="ARBA" id="ARBA00023187"/>
    </source>
</evidence>
<dbReference type="InterPro" id="IPR031774">
    <property type="entry name" value="SF3A3_dom"/>
</dbReference>
<dbReference type="InterPro" id="IPR025086">
    <property type="entry name" value="SDE2/SF3A3_SAP"/>
</dbReference>
<evidence type="ECO:0000259" key="6">
    <source>
        <dbReference type="Pfam" id="PF11931"/>
    </source>
</evidence>
<keyword evidence="2" id="KW-0507">mRNA processing</keyword>
<dbReference type="PANTHER" id="PTHR12786">
    <property type="entry name" value="SPLICING FACTOR SF3A-RELATED"/>
    <property type="match status" value="1"/>
</dbReference>
<evidence type="ECO:0000256" key="2">
    <source>
        <dbReference type="ARBA" id="ARBA00022664"/>
    </source>
</evidence>
<sequence length="519" mass="58282">MSSTLLEQARQALEYSEAYEKAIGEQLSSKPKTTKQQVWQQHHIANLMTCIKKQSGTALEVVKDGDGSFKEELETMKGANAFGSFYESLKQTREYYMRFPNIKPQQALSLEADMECTTVFSGEEVFGKYLDLHALHERSCNMKQFGPTEYLDYLAAFSDFSKVPSGAKMGAAYAEYLKDLLDYLESFFQRAQPLVDFASISSERSTAFQEAWEKGTVPGWSAGSAGTEAASTSNTAAKRPVDMSSMHSAQDLEALGLQRLKEGLEALGMKCGGSLSDRAERLFSVKGVAQKDIPKNLLAKAAKKRKRDAAETGGDNGRAVAEREFGVGFMVEQLLDVVEATKRHVEKRQTQLVEERAAELEEEEFGTMADQIAGEDGTGGLDDEEDEDEEDDGPLYNPLNLPLGWDGKPIPFWLYKLHGLGVEYKCEICGNQSYWGRRAFDRHFQEWRHAHGMRCLGIPNTKHFHDITLIEDAINLYEKLKDTIRIEQFDAAQEEEFEDSEGHVLNRKTYEDLARQGLL</sequence>
<dbReference type="GO" id="GO:0005681">
    <property type="term" value="C:spliceosomal complex"/>
    <property type="evidence" value="ECO:0007669"/>
    <property type="project" value="InterPro"/>
</dbReference>